<feature type="compositionally biased region" description="Gly residues" evidence="8">
    <location>
        <begin position="231"/>
        <end position="257"/>
    </location>
</feature>
<feature type="region of interest" description="Disordered" evidence="8">
    <location>
        <begin position="228"/>
        <end position="257"/>
    </location>
</feature>
<sequence length="257" mass="29235">MAFFEEWFRLMPPVTRSYVALSVITTGMCALDMISPLKLYLNWAQILEGQVWRLLTNFFFFGKFGLDFLFHMFFLYRYCKLLEINSFRGKTADFLYMLIFGSTLLLAVSRLTPGVLFLGPSLTFMMVYVWGRRNERMAMNFLGLFNFRAPYLPWVLLLFSLILGSNNSSQDHAKADILGVIAGHFYYFLYDIYPIITGGKRILWTPRILSWLVGNNDEASAVAAAVEDDGQPGGQPGGQEGNRFGWGGMGRGLRGQN</sequence>
<feature type="transmembrane region" description="Helical" evidence="7">
    <location>
        <begin position="177"/>
        <end position="196"/>
    </location>
</feature>
<comment type="function">
    <text evidence="7">May be involved in the degradation of misfolded endoplasmic reticulum (ER) luminal proteins.</text>
</comment>
<dbReference type="Gene3D" id="1.20.1540.10">
    <property type="entry name" value="Rhomboid-like"/>
    <property type="match status" value="1"/>
</dbReference>
<keyword evidence="10" id="KW-1185">Reference proteome</keyword>
<keyword evidence="6 7" id="KW-0472">Membrane</keyword>
<dbReference type="InterPro" id="IPR035952">
    <property type="entry name" value="Rhomboid-like_sf"/>
</dbReference>
<dbReference type="GO" id="GO:0051603">
    <property type="term" value="P:proteolysis involved in protein catabolic process"/>
    <property type="evidence" value="ECO:0007669"/>
    <property type="project" value="UniProtKB-ARBA"/>
</dbReference>
<dbReference type="GO" id="GO:0033554">
    <property type="term" value="P:cellular response to stress"/>
    <property type="evidence" value="ECO:0007669"/>
    <property type="project" value="UniProtKB-ARBA"/>
</dbReference>
<evidence type="ECO:0000256" key="5">
    <source>
        <dbReference type="ARBA" id="ARBA00022989"/>
    </source>
</evidence>
<dbReference type="Pfam" id="PF04511">
    <property type="entry name" value="DER1"/>
    <property type="match status" value="1"/>
</dbReference>
<comment type="caution">
    <text evidence="9">The sequence shown here is derived from an EMBL/GenBank/DDBJ whole genome shotgun (WGS) entry which is preliminary data.</text>
</comment>
<dbReference type="PANTHER" id="PTHR11009">
    <property type="entry name" value="DER1-LIKE PROTEIN, DERLIN"/>
    <property type="match status" value="1"/>
</dbReference>
<protein>
    <recommendedName>
        <fullName evidence="7">Derlin</fullName>
    </recommendedName>
</protein>
<evidence type="ECO:0000313" key="10">
    <source>
        <dbReference type="Proteomes" id="UP001157974"/>
    </source>
</evidence>
<comment type="subcellular location">
    <subcellularLocation>
        <location evidence="1 7">Endoplasmic reticulum membrane</location>
        <topology evidence="1 7">Multi-pass membrane protein</topology>
    </subcellularLocation>
</comment>
<dbReference type="InterPro" id="IPR007599">
    <property type="entry name" value="DER1"/>
</dbReference>
<reference evidence="9 10" key="1">
    <citation type="journal article" date="2023" name="Nat. Commun.">
        <title>Origin of minicircular mitochondrial genomes in red algae.</title>
        <authorList>
            <person name="Lee Y."/>
            <person name="Cho C.H."/>
            <person name="Lee Y.M."/>
            <person name="Park S.I."/>
            <person name="Yang J.H."/>
            <person name="West J.A."/>
            <person name="Bhattacharya D."/>
            <person name="Yoon H.S."/>
        </authorList>
    </citation>
    <scope>NUCLEOTIDE SEQUENCE [LARGE SCALE GENOMIC DNA]</scope>
    <source>
        <strain evidence="9 10">CCMP1338</strain>
        <tissue evidence="9">Whole cell</tissue>
    </source>
</reference>
<keyword evidence="4 7" id="KW-0256">Endoplasmic reticulum</keyword>
<dbReference type="GO" id="GO:0005789">
    <property type="term" value="C:endoplasmic reticulum membrane"/>
    <property type="evidence" value="ECO:0007669"/>
    <property type="project" value="UniProtKB-SubCell"/>
</dbReference>
<evidence type="ECO:0000256" key="7">
    <source>
        <dbReference type="RuleBase" id="RU363059"/>
    </source>
</evidence>
<keyword evidence="3 7" id="KW-0812">Transmembrane</keyword>
<evidence type="ECO:0000256" key="6">
    <source>
        <dbReference type="ARBA" id="ARBA00023136"/>
    </source>
</evidence>
<dbReference type="SUPFAM" id="SSF144091">
    <property type="entry name" value="Rhomboid-like"/>
    <property type="match status" value="1"/>
</dbReference>
<gene>
    <name evidence="9" type="ORF">NDN08_006378</name>
</gene>
<evidence type="ECO:0000256" key="4">
    <source>
        <dbReference type="ARBA" id="ARBA00022824"/>
    </source>
</evidence>
<name>A0AAV8UKP7_9RHOD</name>
<proteinExistence type="inferred from homology"/>
<evidence type="ECO:0000313" key="9">
    <source>
        <dbReference type="EMBL" id="KAJ8903063.1"/>
    </source>
</evidence>
<evidence type="ECO:0000256" key="3">
    <source>
        <dbReference type="ARBA" id="ARBA00022692"/>
    </source>
</evidence>
<feature type="transmembrane region" description="Helical" evidence="7">
    <location>
        <begin position="18"/>
        <end position="37"/>
    </location>
</feature>
<dbReference type="FunFam" id="1.20.1540.10:FF:000016">
    <property type="entry name" value="Derlin"/>
    <property type="match status" value="1"/>
</dbReference>
<organism evidence="9 10">
    <name type="scientific">Rhodosorus marinus</name>
    <dbReference type="NCBI Taxonomy" id="101924"/>
    <lineage>
        <taxon>Eukaryota</taxon>
        <taxon>Rhodophyta</taxon>
        <taxon>Stylonematophyceae</taxon>
        <taxon>Stylonematales</taxon>
        <taxon>Stylonemataceae</taxon>
        <taxon>Rhodosorus</taxon>
    </lineage>
</organism>
<evidence type="ECO:0000256" key="2">
    <source>
        <dbReference type="ARBA" id="ARBA00008917"/>
    </source>
</evidence>
<dbReference type="EMBL" id="JAMWBK010000008">
    <property type="protein sequence ID" value="KAJ8903063.1"/>
    <property type="molecule type" value="Genomic_DNA"/>
</dbReference>
<feature type="transmembrane region" description="Helical" evidence="7">
    <location>
        <begin position="57"/>
        <end position="79"/>
    </location>
</feature>
<feature type="transmembrane region" description="Helical" evidence="7">
    <location>
        <begin position="143"/>
        <end position="165"/>
    </location>
</feature>
<evidence type="ECO:0000256" key="8">
    <source>
        <dbReference type="SAM" id="MobiDB-lite"/>
    </source>
</evidence>
<dbReference type="AlphaFoldDB" id="A0AAV8UKP7"/>
<feature type="transmembrane region" description="Helical" evidence="7">
    <location>
        <begin position="91"/>
        <end position="108"/>
    </location>
</feature>
<evidence type="ECO:0000256" key="1">
    <source>
        <dbReference type="ARBA" id="ARBA00004477"/>
    </source>
</evidence>
<comment type="similarity">
    <text evidence="2 7">Belongs to the derlin family.</text>
</comment>
<keyword evidence="5 7" id="KW-1133">Transmembrane helix</keyword>
<accession>A0AAV8UKP7</accession>
<dbReference type="Proteomes" id="UP001157974">
    <property type="component" value="Unassembled WGS sequence"/>
</dbReference>